<keyword evidence="3" id="KW-1185">Reference proteome</keyword>
<organism evidence="2 3">
    <name type="scientific">Pleuronectes platessa</name>
    <name type="common">European plaice</name>
    <dbReference type="NCBI Taxonomy" id="8262"/>
    <lineage>
        <taxon>Eukaryota</taxon>
        <taxon>Metazoa</taxon>
        <taxon>Chordata</taxon>
        <taxon>Craniata</taxon>
        <taxon>Vertebrata</taxon>
        <taxon>Euteleostomi</taxon>
        <taxon>Actinopterygii</taxon>
        <taxon>Neopterygii</taxon>
        <taxon>Teleostei</taxon>
        <taxon>Neoteleostei</taxon>
        <taxon>Acanthomorphata</taxon>
        <taxon>Carangaria</taxon>
        <taxon>Pleuronectiformes</taxon>
        <taxon>Pleuronectoidei</taxon>
        <taxon>Pleuronectidae</taxon>
        <taxon>Pleuronectes</taxon>
    </lineage>
</organism>
<evidence type="ECO:0000256" key="1">
    <source>
        <dbReference type="SAM" id="MobiDB-lite"/>
    </source>
</evidence>
<feature type="region of interest" description="Disordered" evidence="1">
    <location>
        <begin position="1"/>
        <end position="58"/>
    </location>
</feature>
<feature type="compositionally biased region" description="Polar residues" evidence="1">
    <location>
        <begin position="30"/>
        <end position="50"/>
    </location>
</feature>
<name>A0A9N7YRD6_PLEPL</name>
<comment type="caution">
    <text evidence="2">The sequence shown here is derived from an EMBL/GenBank/DDBJ whole genome shotgun (WGS) entry which is preliminary data.</text>
</comment>
<dbReference type="Proteomes" id="UP001153269">
    <property type="component" value="Unassembled WGS sequence"/>
</dbReference>
<sequence length="117" mass="13059">MRVNIPKDNPQHDMPSSPATITVHGRQTAGPRSTIQTISHSSPQSPSTAAHQDPPRATGVVLVHRPYPMPTRHRIRHNHHDQPTRHTIRHTGSTIATPDARSTNCYPWCGERTWICG</sequence>
<gene>
    <name evidence="2" type="ORF">PLEPLA_LOCUS29329</name>
</gene>
<proteinExistence type="predicted"/>
<reference evidence="2" key="1">
    <citation type="submission" date="2020-03" db="EMBL/GenBank/DDBJ databases">
        <authorList>
            <person name="Weist P."/>
        </authorList>
    </citation>
    <scope>NUCLEOTIDE SEQUENCE</scope>
</reference>
<accession>A0A9N7YRD6</accession>
<evidence type="ECO:0000313" key="3">
    <source>
        <dbReference type="Proteomes" id="UP001153269"/>
    </source>
</evidence>
<dbReference type="EMBL" id="CADEAL010002668">
    <property type="protein sequence ID" value="CAB1441566.1"/>
    <property type="molecule type" value="Genomic_DNA"/>
</dbReference>
<evidence type="ECO:0000313" key="2">
    <source>
        <dbReference type="EMBL" id="CAB1441566.1"/>
    </source>
</evidence>
<protein>
    <submittedName>
        <fullName evidence="2">Uncharacterized protein</fullName>
    </submittedName>
</protein>
<dbReference type="AlphaFoldDB" id="A0A9N7YRD6"/>